<evidence type="ECO:0000259" key="1">
    <source>
        <dbReference type="Pfam" id="PF22007"/>
    </source>
</evidence>
<dbReference type="Pfam" id="PF22007">
    <property type="entry name" value="DUF6930"/>
    <property type="match status" value="1"/>
</dbReference>
<dbReference type="AlphaFoldDB" id="A0A140LA96"/>
<evidence type="ECO:0000313" key="4">
    <source>
        <dbReference type="Proteomes" id="UP000070456"/>
    </source>
</evidence>
<dbReference type="Proteomes" id="UP000070456">
    <property type="component" value="Unassembled WGS sequence"/>
</dbReference>
<evidence type="ECO:0000259" key="2">
    <source>
        <dbReference type="Pfam" id="PF23988"/>
    </source>
</evidence>
<accession>A0A140LA96</accession>
<proteinExistence type="predicted"/>
<dbReference type="InterPro" id="IPR055733">
    <property type="entry name" value="DUF7309"/>
</dbReference>
<feature type="domain" description="DUF6930" evidence="1">
    <location>
        <begin position="211"/>
        <end position="330"/>
    </location>
</feature>
<name>A0A140LA96_9FIRM</name>
<comment type="caution">
    <text evidence="3">The sequence shown here is derived from an EMBL/GenBank/DDBJ whole genome shotgun (WGS) entry which is preliminary data.</text>
</comment>
<organism evidence="3 4">
    <name type="scientific">Thermotalea metallivorans</name>
    <dbReference type="NCBI Taxonomy" id="520762"/>
    <lineage>
        <taxon>Bacteria</taxon>
        <taxon>Bacillati</taxon>
        <taxon>Bacillota</taxon>
        <taxon>Clostridia</taxon>
        <taxon>Peptostreptococcales</taxon>
        <taxon>Thermotaleaceae</taxon>
        <taxon>Thermotalea</taxon>
    </lineage>
</organism>
<keyword evidence="4" id="KW-1185">Reference proteome</keyword>
<protein>
    <submittedName>
        <fullName evidence="3">Uncharacterized protein</fullName>
    </submittedName>
</protein>
<dbReference type="RefSeq" id="WP_068554686.1">
    <property type="nucleotide sequence ID" value="NZ_LOEE01000014.1"/>
</dbReference>
<gene>
    <name evidence="3" type="ORF">AN619_04560</name>
</gene>
<sequence length="346" mass="40846">MKTKLSVEKLHRLFTAAARFNELKSWSWLEDEDILAIEEPDTKKIAYCCVMGSLGECIGIAVYVGDVGLNSYFYGLSGEYVYDPEAMHMQNSLLITFEDREDIEKEDYELIKKSGVKFRGKKQWPMFRKYESGYFPWFLNDEELKFITVILEQAYEFALDAKQDKGLVIPKEDGKCRIRKWKDDQKWGYDVVPLHPKKESFKIPAWKDEIRLRNLKKKVRKVDTVWEIDRFYSPSPIADEERPYYPMVMVVVDGQIGQILGMHLAKKDFCLQEFQEYFVEVVENVGMVPSEVVFDKKDMHKTLEDILNKLGVKSFLAEELHMMPEIKYDMYDFFQHGFPNRKDIFD</sequence>
<dbReference type="OrthoDB" id="9801392at2"/>
<dbReference type="Pfam" id="PF23988">
    <property type="entry name" value="DUF7309"/>
    <property type="match status" value="1"/>
</dbReference>
<dbReference type="STRING" id="520762.AN619_04560"/>
<reference evidence="3 4" key="1">
    <citation type="submission" date="2015-12" db="EMBL/GenBank/DDBJ databases">
        <title>Draft genome sequence of the thermoanaerobe Thermotalea metallivorans, an isolate from the runoff channel of the Great Artesian Basin, Australia.</title>
        <authorList>
            <person name="Patel B.K."/>
        </authorList>
    </citation>
    <scope>NUCLEOTIDE SEQUENCE [LARGE SCALE GENOMIC DNA]</scope>
    <source>
        <strain evidence="3 4">B2-1</strain>
    </source>
</reference>
<dbReference type="EMBL" id="LOEE01000014">
    <property type="protein sequence ID" value="KXG77471.1"/>
    <property type="molecule type" value="Genomic_DNA"/>
</dbReference>
<evidence type="ECO:0000313" key="3">
    <source>
        <dbReference type="EMBL" id="KXG77471.1"/>
    </source>
</evidence>
<dbReference type="InterPro" id="IPR054216">
    <property type="entry name" value="DUF6930"/>
</dbReference>
<feature type="domain" description="DUF7309" evidence="2">
    <location>
        <begin position="12"/>
        <end position="179"/>
    </location>
</feature>